<dbReference type="PROSITE" id="PS51708">
    <property type="entry name" value="CHAD"/>
    <property type="match status" value="1"/>
</dbReference>
<keyword evidence="3" id="KW-1185">Reference proteome</keyword>
<dbReference type="InterPro" id="IPR029033">
    <property type="entry name" value="His_PPase_superfam"/>
</dbReference>
<dbReference type="InterPro" id="IPR038186">
    <property type="entry name" value="CHAD_dom_sf"/>
</dbReference>
<dbReference type="PANTHER" id="PTHR39339:SF1">
    <property type="entry name" value="CHAD DOMAIN-CONTAINING PROTEIN"/>
    <property type="match status" value="1"/>
</dbReference>
<feature type="domain" description="CHAD" evidence="1">
    <location>
        <begin position="179"/>
        <end position="445"/>
    </location>
</feature>
<dbReference type="Gene3D" id="3.40.50.1240">
    <property type="entry name" value="Phosphoglycerate mutase-like"/>
    <property type="match status" value="1"/>
</dbReference>
<organism evidence="2 3">
    <name type="scientific">Marinobacter daepoensis</name>
    <dbReference type="NCBI Taxonomy" id="262077"/>
    <lineage>
        <taxon>Bacteria</taxon>
        <taxon>Pseudomonadati</taxon>
        <taxon>Pseudomonadota</taxon>
        <taxon>Gammaproteobacteria</taxon>
        <taxon>Pseudomonadales</taxon>
        <taxon>Marinobacteraceae</taxon>
        <taxon>Marinobacter</taxon>
    </lineage>
</organism>
<dbReference type="Pfam" id="PF05235">
    <property type="entry name" value="CHAD"/>
    <property type="match status" value="1"/>
</dbReference>
<accession>A0ABS3BAS9</accession>
<dbReference type="EMBL" id="JAFKDB010000007">
    <property type="protein sequence ID" value="MBN7768701.1"/>
    <property type="molecule type" value="Genomic_DNA"/>
</dbReference>
<comment type="caution">
    <text evidence="2">The sequence shown here is derived from an EMBL/GenBank/DDBJ whole genome shotgun (WGS) entry which is preliminary data.</text>
</comment>
<dbReference type="SMART" id="SM00855">
    <property type="entry name" value="PGAM"/>
    <property type="match status" value="1"/>
</dbReference>
<dbReference type="SUPFAM" id="SSF53254">
    <property type="entry name" value="Phosphoglycerate mutase-like"/>
    <property type="match status" value="1"/>
</dbReference>
<evidence type="ECO:0000313" key="3">
    <source>
        <dbReference type="Proteomes" id="UP000664344"/>
    </source>
</evidence>
<evidence type="ECO:0000259" key="1">
    <source>
        <dbReference type="PROSITE" id="PS51708"/>
    </source>
</evidence>
<dbReference type="Gene3D" id="1.40.20.10">
    <property type="entry name" value="CHAD domain"/>
    <property type="match status" value="1"/>
</dbReference>
<dbReference type="InterPro" id="IPR013078">
    <property type="entry name" value="His_Pase_superF_clade-1"/>
</dbReference>
<dbReference type="PANTHER" id="PTHR39339">
    <property type="entry name" value="SLR1444 PROTEIN"/>
    <property type="match status" value="1"/>
</dbReference>
<name>A0ABS3BAS9_9GAMM</name>
<dbReference type="InterPro" id="IPR007899">
    <property type="entry name" value="CHAD_dom"/>
</dbReference>
<dbReference type="RefSeq" id="WP_206556532.1">
    <property type="nucleotide sequence ID" value="NZ_JAFKDB010000007.1"/>
</dbReference>
<dbReference type="Proteomes" id="UP000664344">
    <property type="component" value="Unassembled WGS sequence"/>
</dbReference>
<dbReference type="SMART" id="SM00880">
    <property type="entry name" value="CHAD"/>
    <property type="match status" value="1"/>
</dbReference>
<protein>
    <submittedName>
        <fullName evidence="2">CHAD domain-containing protein</fullName>
    </submittedName>
</protein>
<gene>
    <name evidence="2" type="ORF">JYP53_02140</name>
</gene>
<reference evidence="2 3" key="1">
    <citation type="submission" date="2021-02" db="EMBL/GenBank/DDBJ databases">
        <title>PHA producing bacteria isolated from coastal sediment in Guangdong, Shenzhen.</title>
        <authorList>
            <person name="Zheng W."/>
            <person name="Yu S."/>
            <person name="Huang Y."/>
        </authorList>
    </citation>
    <scope>NUCLEOTIDE SEQUENCE [LARGE SCALE GENOMIC DNA]</scope>
    <source>
        <strain evidence="2 3">TN21-5</strain>
    </source>
</reference>
<sequence length="445" mass="51368">MKRLFLIRHAKSSWQDDSLSDRQRPLSERGEHQLTPLARTLNSLNALSGTVFASPAVRAQQTLEGLRTFLSKAKEVGTEPELYTFDYRRLLHWLQSQPGTHQSLTVIGHNPALLELAAYLVPQAPFELPTAGIIEIRLPLKSWKKVGKNTGRLETFLAPRDFSYQEFLRKNRNAQPVETVNKAQAIPAALLQLSTQLEKLTPGVTAGLDDEFLHQYRVALRRSRAIAESIADLSGDPSLTEHISELKRHARATSPLRDLHVFLQDLPELCDNHPELLQPLTDWAGKKSRDGQRKLVRRLTQTRYQQSLTRWQDYLHSRHARKLTSHLKADDIHTAVEKRLKRFNRRTAELLHTAPDDAFHRLRKELKRIRYLMELDSSHWKPALRQLRSRQDLYGRFQDLHVQATLIERFEADCPEARTRDLRKDIAERQSDVRRQILSIGGLNV</sequence>
<dbReference type="CDD" id="cd07067">
    <property type="entry name" value="HP_PGM_like"/>
    <property type="match status" value="1"/>
</dbReference>
<proteinExistence type="predicted"/>
<evidence type="ECO:0000313" key="2">
    <source>
        <dbReference type="EMBL" id="MBN7768701.1"/>
    </source>
</evidence>